<evidence type="ECO:0000313" key="4">
    <source>
        <dbReference type="Proteomes" id="UP001203338"/>
    </source>
</evidence>
<keyword evidence="4" id="KW-1185">Reference proteome</keyword>
<keyword evidence="1" id="KW-0175">Coiled coil</keyword>
<dbReference type="Proteomes" id="UP001203338">
    <property type="component" value="Unassembled WGS sequence"/>
</dbReference>
<evidence type="ECO:0000256" key="2">
    <source>
        <dbReference type="SAM" id="MobiDB-lite"/>
    </source>
</evidence>
<accession>A0ABT0PG85</accession>
<name>A0ABT0PG85_9GAMM</name>
<dbReference type="RefSeq" id="WP_249698871.1">
    <property type="nucleotide sequence ID" value="NZ_JAMFLX010000008.1"/>
</dbReference>
<feature type="compositionally biased region" description="Acidic residues" evidence="2">
    <location>
        <begin position="118"/>
        <end position="128"/>
    </location>
</feature>
<gene>
    <name evidence="3" type="ORF">M3P05_07495</name>
</gene>
<evidence type="ECO:0000256" key="1">
    <source>
        <dbReference type="SAM" id="Coils"/>
    </source>
</evidence>
<protein>
    <submittedName>
        <fullName evidence="3">Uncharacterized protein</fullName>
    </submittedName>
</protein>
<feature type="compositionally biased region" description="Low complexity" evidence="2">
    <location>
        <begin position="79"/>
        <end position="94"/>
    </location>
</feature>
<comment type="caution">
    <text evidence="3">The sequence shown here is derived from an EMBL/GenBank/DDBJ whole genome shotgun (WGS) entry which is preliminary data.</text>
</comment>
<evidence type="ECO:0000313" key="3">
    <source>
        <dbReference type="EMBL" id="MCL6269782.1"/>
    </source>
</evidence>
<dbReference type="EMBL" id="JAMFLX010000008">
    <property type="protein sequence ID" value="MCL6269782.1"/>
    <property type="molecule type" value="Genomic_DNA"/>
</dbReference>
<organism evidence="3 4">
    <name type="scientific">Parendozoicomonas callyspongiae</name>
    <dbReference type="NCBI Taxonomy" id="2942213"/>
    <lineage>
        <taxon>Bacteria</taxon>
        <taxon>Pseudomonadati</taxon>
        <taxon>Pseudomonadota</taxon>
        <taxon>Gammaproteobacteria</taxon>
        <taxon>Oceanospirillales</taxon>
        <taxon>Endozoicomonadaceae</taxon>
        <taxon>Parendozoicomonas</taxon>
    </lineage>
</organism>
<proteinExistence type="predicted"/>
<reference evidence="3 4" key="1">
    <citation type="submission" date="2022-05" db="EMBL/GenBank/DDBJ databases">
        <authorList>
            <person name="Park J.-S."/>
        </authorList>
    </citation>
    <scope>NUCLEOTIDE SEQUENCE [LARGE SCALE GENOMIC DNA]</scope>
    <source>
        <strain evidence="3 4">2012CJ34-2</strain>
    </source>
</reference>
<feature type="region of interest" description="Disordered" evidence="2">
    <location>
        <begin position="32"/>
        <end position="132"/>
    </location>
</feature>
<sequence length="1383" mass="154675">MEVLSIFNGGIQGFNSLADSITRPITGSVTPVKPTNSLCRHSSPDPQFYSLSRSMTLPERSVSNRPPVGETDENKETTDSFVSATSSVSTSISSDNDELPFESLTSTVSEDSYKSIPEDDEDGDEDEFFGWNSKGEIETNPVEETDDDYKDSETFNPEVASSLRGLFQTALNTLQTIFNKLGGQPPELLLHGLHQHSILVAQFRQEKEETIALLEARIKALREDIGKTFSRFSSRKTQALKDMEQLQRQLDQLKKQKDEESLNALLDGILAYETEFEKVSWVLLSSLAFLNMAEQKDQQLTASMKKVIPAQLLEAGTASMLNPGQVHKYGRGYTGSRHIQEELITLVQKRIETIGAEDALQKVAGIVDQLDTTVLGTPEQVRDPKQAFMQVIETQPALASRILSTYFQICDFDANQETKAGGQTIRTILDAIPEEDASEYLKASLATFDGTLDPALTEMGKWVQKHYLRQQNQQLKEQTATLLKEEVVIPQQQYEEMTQQVEQLRTLAAALNYNTNPIKSTALEMRKLSAQKVIRAMATGEPLWHLGSKLHADPETNLQQVTDAIHGKDKHPYAEAVRKLHAYTLHNDNGRAQGLNKGLRKKDELMCCQRDIYMDKAREHFGDQQQFVHHAFMAQSIEALRPKPMLMNMFEGTASPMDVAKRLGRGAMTPGALPFVHQMKELKLMHDLTLRGYKFEDEAWDLLNYLPSVGSHLWTAGGQTYTDGKALVGKLANMELGPVEAAREVVKLGTETTDRLTKDFQEILTGAALLGKTNPRLLRALNGNLRQTLTVLGNTVGTNSTLYNWFNELHSRVSAEAWTQCVIDNLDNEPVDLSKIPEDQLKAVKRLVTLNRLLTCGPYVPHVLNAALGTIQSAGNPVSTAWTWAKAAANIFYSRLVQTKVNAMEGRDVQALNTLMDTLTEGPAYATWRQQMMEQSGQLIADIACKRPIKAALASTGILGGLLGEFSIMGVKPFAWLGNISPHPYKAMVKRVNGAFSNWWHGKPGGRTELAIRILQCAPIALPAASLIPALLAPGILGLIGTVTLVTPLLVATHFIIKEIARFAGMTDVAVVVASHVHNYLNRPDLNVKQGVEKLLKATDYENHIQYVAENHAFAAIANGYWDQWAKSCKDEGEKAKQAEAKIYETVEKDFASNPGQFNRLKQVKKALDYLKGHLDSGTPELVDDAELKKILPAEDVPDLPENHHRLYWSQVMIQRLHDEMFSAIGFDEKGEDSIPQTEEELEQRLKKFTADRLCGAMLVSEYAPARGNLVRAREHYTKLLMDRVQELTEVDIMKAVEHAMTAVRLNRIKQHASCKNDKINPDDFEQAVNNDEGFEQEMRRYINDVVMAQYRAAFAFVLERMKRQLREQRIPDSMIRELIAQL</sequence>
<feature type="coiled-coil region" evidence="1">
    <location>
        <begin position="204"/>
        <end position="263"/>
    </location>
</feature>